<name>A0A0H4T4T2_9BACT</name>
<evidence type="ECO:0000313" key="9">
    <source>
        <dbReference type="EMBL" id="AKQ01372.1"/>
    </source>
</evidence>
<dbReference type="CDD" id="cd00432">
    <property type="entry name" value="Ribosomal_L18_L5e"/>
    <property type="match status" value="1"/>
</dbReference>
<proteinExistence type="inferred from homology"/>
<comment type="function">
    <text evidence="7">This is one of the proteins that bind and probably mediate the attachment of the 5S RNA into the large ribosomal subunit, where it forms part of the central protuberance.</text>
</comment>
<comment type="subunit">
    <text evidence="7">Part of the 50S ribosomal subunit; part of the 5S rRNA/L5/L18/L25 subcomplex. Contacts the 5S and 23S rRNAs.</text>
</comment>
<accession>A0A0H4T4T2</accession>
<dbReference type="InterPro" id="IPR004389">
    <property type="entry name" value="Ribosomal_uL18_bac-type"/>
</dbReference>
<dbReference type="AlphaFoldDB" id="A0A0H4T4T2"/>
<reference evidence="9" key="1">
    <citation type="journal article" date="2015" name="ISME J.">
        <title>Aquifer environment selects for microbial species cohorts in sediment and groundwater.</title>
        <authorList>
            <person name="Hug L.A."/>
            <person name="Thomas B.C."/>
            <person name="Brown C.T."/>
            <person name="Frischkorn K.R."/>
            <person name="Williams K.H."/>
            <person name="Tringe S.G."/>
            <person name="Banfield J.F."/>
        </authorList>
    </citation>
    <scope>NUCLEOTIDE SEQUENCE</scope>
</reference>
<evidence type="ECO:0000256" key="3">
    <source>
        <dbReference type="ARBA" id="ARBA00022884"/>
    </source>
</evidence>
<keyword evidence="2 7" id="KW-0699">rRNA-binding</keyword>
<comment type="similarity">
    <text evidence="1 7">Belongs to the universal ribosomal protein uL18 family.</text>
</comment>
<evidence type="ECO:0000256" key="7">
    <source>
        <dbReference type="HAMAP-Rule" id="MF_01337"/>
    </source>
</evidence>
<dbReference type="GO" id="GO:0008097">
    <property type="term" value="F:5S rRNA binding"/>
    <property type="evidence" value="ECO:0007669"/>
    <property type="project" value="TreeGrafter"/>
</dbReference>
<dbReference type="NCBIfam" id="TIGR00060">
    <property type="entry name" value="L18_bact"/>
    <property type="match status" value="1"/>
</dbReference>
<evidence type="ECO:0000256" key="4">
    <source>
        <dbReference type="ARBA" id="ARBA00022980"/>
    </source>
</evidence>
<dbReference type="InterPro" id="IPR057268">
    <property type="entry name" value="Ribosomal_L18"/>
</dbReference>
<dbReference type="PANTHER" id="PTHR12899">
    <property type="entry name" value="39S RIBOSOMAL PROTEIN L18, MITOCHONDRIAL"/>
    <property type="match status" value="1"/>
</dbReference>
<dbReference type="SUPFAM" id="SSF53137">
    <property type="entry name" value="Translational machinery components"/>
    <property type="match status" value="1"/>
</dbReference>
<dbReference type="PANTHER" id="PTHR12899:SF3">
    <property type="entry name" value="LARGE RIBOSOMAL SUBUNIT PROTEIN UL18M"/>
    <property type="match status" value="1"/>
</dbReference>
<dbReference type="GO" id="GO:0006412">
    <property type="term" value="P:translation"/>
    <property type="evidence" value="ECO:0007669"/>
    <property type="project" value="UniProtKB-UniRule"/>
</dbReference>
<dbReference type="GO" id="GO:0022625">
    <property type="term" value="C:cytosolic large ribosomal subunit"/>
    <property type="evidence" value="ECO:0007669"/>
    <property type="project" value="TreeGrafter"/>
</dbReference>
<feature type="region of interest" description="Disordered" evidence="8">
    <location>
        <begin position="1"/>
        <end position="27"/>
    </location>
</feature>
<organism evidence="9">
    <name type="scientific">uncultured Chlamydiae bacterium Rifle_16ft_4_minimus_1822</name>
    <dbReference type="NCBI Taxonomy" id="1665093"/>
    <lineage>
        <taxon>Bacteria</taxon>
        <taxon>Pseudomonadati</taxon>
        <taxon>Chlamydiota</taxon>
        <taxon>Chlamydiia</taxon>
        <taxon>environmental samples</taxon>
    </lineage>
</organism>
<dbReference type="InterPro" id="IPR005484">
    <property type="entry name" value="Ribosomal_uL18_bac/plant/anim"/>
</dbReference>
<evidence type="ECO:0000256" key="6">
    <source>
        <dbReference type="ARBA" id="ARBA00035197"/>
    </source>
</evidence>
<evidence type="ECO:0000256" key="1">
    <source>
        <dbReference type="ARBA" id="ARBA00007116"/>
    </source>
</evidence>
<keyword evidence="3 7" id="KW-0694">RNA-binding</keyword>
<evidence type="ECO:0000256" key="8">
    <source>
        <dbReference type="SAM" id="MobiDB-lite"/>
    </source>
</evidence>
<sequence length="120" mass="13672">MDMNLKKREIRRARRKQGVRRRIRGTSEKPRLNVLRSNKHLFAQLIDDENRTVIAGVGTMGKNSPFGKKSKDAAHKIGVRIAEIAKEKKIMKAVFDRGYYKFHGLIAEIARGARETGLTV</sequence>
<evidence type="ECO:0000256" key="5">
    <source>
        <dbReference type="ARBA" id="ARBA00023274"/>
    </source>
</evidence>
<dbReference type="Gene3D" id="3.30.420.100">
    <property type="match status" value="1"/>
</dbReference>
<protein>
    <recommendedName>
        <fullName evidence="6 7">Large ribosomal subunit protein uL18</fullName>
    </recommendedName>
</protein>
<feature type="compositionally biased region" description="Basic residues" evidence="8">
    <location>
        <begin position="8"/>
        <end position="24"/>
    </location>
</feature>
<dbReference type="GO" id="GO:0003735">
    <property type="term" value="F:structural constituent of ribosome"/>
    <property type="evidence" value="ECO:0007669"/>
    <property type="project" value="InterPro"/>
</dbReference>
<dbReference type="EMBL" id="KT006964">
    <property type="protein sequence ID" value="AKQ01372.1"/>
    <property type="molecule type" value="Genomic_DNA"/>
</dbReference>
<keyword evidence="4 7" id="KW-0689">Ribosomal protein</keyword>
<evidence type="ECO:0000256" key="2">
    <source>
        <dbReference type="ARBA" id="ARBA00022730"/>
    </source>
</evidence>
<dbReference type="Pfam" id="PF00861">
    <property type="entry name" value="Ribosomal_L18p"/>
    <property type="match status" value="1"/>
</dbReference>
<keyword evidence="5 7" id="KW-0687">Ribonucleoprotein</keyword>
<gene>
    <name evidence="7 9" type="primary">rplR</name>
</gene>
<dbReference type="HAMAP" id="MF_01337_B">
    <property type="entry name" value="Ribosomal_uL18_B"/>
    <property type="match status" value="1"/>
</dbReference>